<accession>A0ABR3R5I9</accession>
<feature type="compositionally biased region" description="Polar residues" evidence="2">
    <location>
        <begin position="134"/>
        <end position="148"/>
    </location>
</feature>
<proteinExistence type="predicted"/>
<protein>
    <submittedName>
        <fullName evidence="3">Uncharacterized protein</fullName>
    </submittedName>
</protein>
<reference evidence="3 4" key="1">
    <citation type="submission" date="2024-02" db="EMBL/GenBank/DDBJ databases">
        <title>De novo assembly and annotation of 12 fungi associated with fruit tree decline syndrome in Ontario, Canada.</title>
        <authorList>
            <person name="Sulman M."/>
            <person name="Ellouze W."/>
            <person name="Ilyukhin E."/>
        </authorList>
    </citation>
    <scope>NUCLEOTIDE SEQUENCE [LARGE SCALE GENOMIC DNA]</scope>
    <source>
        <strain evidence="3 4">M42-189</strain>
    </source>
</reference>
<dbReference type="Proteomes" id="UP001521785">
    <property type="component" value="Unassembled WGS sequence"/>
</dbReference>
<feature type="region of interest" description="Disordered" evidence="2">
    <location>
        <begin position="203"/>
        <end position="226"/>
    </location>
</feature>
<feature type="coiled-coil region" evidence="1">
    <location>
        <begin position="26"/>
        <end position="78"/>
    </location>
</feature>
<evidence type="ECO:0000256" key="1">
    <source>
        <dbReference type="SAM" id="Coils"/>
    </source>
</evidence>
<dbReference type="EMBL" id="JAKJXO020000010">
    <property type="protein sequence ID" value="KAL1599627.1"/>
    <property type="molecule type" value="Genomic_DNA"/>
</dbReference>
<evidence type="ECO:0000256" key="2">
    <source>
        <dbReference type="SAM" id="MobiDB-lite"/>
    </source>
</evidence>
<evidence type="ECO:0000313" key="3">
    <source>
        <dbReference type="EMBL" id="KAL1599627.1"/>
    </source>
</evidence>
<evidence type="ECO:0000313" key="4">
    <source>
        <dbReference type="Proteomes" id="UP001521785"/>
    </source>
</evidence>
<organism evidence="3 4">
    <name type="scientific">Paraconiothyrium brasiliense</name>
    <dbReference type="NCBI Taxonomy" id="300254"/>
    <lineage>
        <taxon>Eukaryota</taxon>
        <taxon>Fungi</taxon>
        <taxon>Dikarya</taxon>
        <taxon>Ascomycota</taxon>
        <taxon>Pezizomycotina</taxon>
        <taxon>Dothideomycetes</taxon>
        <taxon>Pleosporomycetidae</taxon>
        <taxon>Pleosporales</taxon>
        <taxon>Massarineae</taxon>
        <taxon>Didymosphaeriaceae</taxon>
        <taxon>Paraconiothyrium</taxon>
    </lineage>
</organism>
<feature type="compositionally biased region" description="Low complexity" evidence="2">
    <location>
        <begin position="160"/>
        <end position="172"/>
    </location>
</feature>
<dbReference type="PANTHER" id="PTHR14305">
    <property type="entry name" value="E3 UBIQUITIN-PROTEIN LIGASE CCNB1IP1"/>
    <property type="match status" value="1"/>
</dbReference>
<comment type="caution">
    <text evidence="3">The sequence shown here is derived from an EMBL/GenBank/DDBJ whole genome shotgun (WGS) entry which is preliminary data.</text>
</comment>
<keyword evidence="4" id="KW-1185">Reference proteome</keyword>
<keyword evidence="1" id="KW-0175">Coiled coil</keyword>
<dbReference type="PANTHER" id="PTHR14305:SF0">
    <property type="entry name" value="E3 UBIQUITIN-PROTEIN LIGASE CCNB1IP1"/>
    <property type="match status" value="1"/>
</dbReference>
<sequence length="290" mass="31689">MECASRALAFYTYQASQEIIYQEHLAKSLTEKYANLNQGMDKLIHEANGQIKGLQEKLQAMYEEQASLEQNNEELSNAFRARTKAHQQTQKMYQALKAQVMATHVANAAGEEVDHAMHTIRQGDRFVDKLPGTRSGTANLNQLGTNQQRGGGRLHNRDPSGSSGSSGQQRLGGRLQFNPQLQQRVFGGRTNTSRKSVFLQRGAPADFETESAPGGTPQVQGHSSHRSQIPVMGGTRQNAFNNVDIGPPYQASPMTRQPLAGNINARNMNFGLSGGMSKRSGMGNIGHPGR</sequence>
<dbReference type="InterPro" id="IPR042448">
    <property type="entry name" value="CCNB1IP1"/>
</dbReference>
<gene>
    <name evidence="3" type="ORF">SLS60_007430</name>
</gene>
<feature type="region of interest" description="Disordered" evidence="2">
    <location>
        <begin position="127"/>
        <end position="172"/>
    </location>
</feature>
<name>A0ABR3R5I9_9PLEO</name>